<name>A0A2H1W688_SPOFR</name>
<accession>A0A2H1W688</accession>
<evidence type="ECO:0000256" key="1">
    <source>
        <dbReference type="SAM" id="MobiDB-lite"/>
    </source>
</evidence>
<evidence type="ECO:0000313" key="2">
    <source>
        <dbReference type="EMBL" id="SOQ48466.1"/>
    </source>
</evidence>
<protein>
    <submittedName>
        <fullName evidence="2">SFRICE_027588</fullName>
    </submittedName>
</protein>
<dbReference type="AlphaFoldDB" id="A0A2H1W688"/>
<reference evidence="2" key="1">
    <citation type="submission" date="2016-07" db="EMBL/GenBank/DDBJ databases">
        <authorList>
            <person name="Bretaudeau A."/>
        </authorList>
    </citation>
    <scope>NUCLEOTIDE SEQUENCE</scope>
    <source>
        <strain evidence="2">Rice</strain>
        <tissue evidence="2">Whole body</tissue>
    </source>
</reference>
<proteinExistence type="predicted"/>
<gene>
    <name evidence="2" type="ORF">SFRICE_027588</name>
</gene>
<feature type="region of interest" description="Disordered" evidence="1">
    <location>
        <begin position="59"/>
        <end position="79"/>
    </location>
</feature>
<organism evidence="2">
    <name type="scientific">Spodoptera frugiperda</name>
    <name type="common">Fall armyworm</name>
    <dbReference type="NCBI Taxonomy" id="7108"/>
    <lineage>
        <taxon>Eukaryota</taxon>
        <taxon>Metazoa</taxon>
        <taxon>Ecdysozoa</taxon>
        <taxon>Arthropoda</taxon>
        <taxon>Hexapoda</taxon>
        <taxon>Insecta</taxon>
        <taxon>Pterygota</taxon>
        <taxon>Neoptera</taxon>
        <taxon>Endopterygota</taxon>
        <taxon>Lepidoptera</taxon>
        <taxon>Glossata</taxon>
        <taxon>Ditrysia</taxon>
        <taxon>Noctuoidea</taxon>
        <taxon>Noctuidae</taxon>
        <taxon>Amphipyrinae</taxon>
        <taxon>Spodoptera</taxon>
    </lineage>
</organism>
<sequence>MKKNNVVVAWSLELCPVYGNRLTPYYMGLITQMVKSGGEPIAMYWAQFQTPCYYRETFENPKKPSNTLPDPGESNPRPLVWQSYLRPLDQRGSLKKKNLLP</sequence>
<dbReference type="EMBL" id="ODYU01006531">
    <property type="protein sequence ID" value="SOQ48466.1"/>
    <property type="molecule type" value="Genomic_DNA"/>
</dbReference>